<dbReference type="Pfam" id="PF02254">
    <property type="entry name" value="TrkA_N"/>
    <property type="match status" value="1"/>
</dbReference>
<dbReference type="GO" id="GO:0010109">
    <property type="term" value="P:regulation of photosynthesis"/>
    <property type="evidence" value="ECO:0007669"/>
    <property type="project" value="UniProtKB-ARBA"/>
</dbReference>
<dbReference type="AlphaFoldDB" id="A0A5P1FNR8"/>
<dbReference type="Gene3D" id="3.40.50.720">
    <property type="entry name" value="NAD(P)-binding Rossmann-like Domain"/>
    <property type="match status" value="1"/>
</dbReference>
<evidence type="ECO:0000256" key="10">
    <source>
        <dbReference type="ARBA" id="ARBA00022780"/>
    </source>
</evidence>
<dbReference type="GO" id="GO:0009744">
    <property type="term" value="P:response to sucrose"/>
    <property type="evidence" value="ECO:0007669"/>
    <property type="project" value="UniProtKB-ARBA"/>
</dbReference>
<evidence type="ECO:0000256" key="5">
    <source>
        <dbReference type="ARBA" id="ARBA00022528"/>
    </source>
</evidence>
<dbReference type="InterPro" id="IPR004771">
    <property type="entry name" value="K/H_exchanger"/>
</dbReference>
<keyword evidence="5" id="KW-0150">Chloroplast</keyword>
<evidence type="ECO:0000256" key="21">
    <source>
        <dbReference type="SAM" id="MobiDB-lite"/>
    </source>
</evidence>
<evidence type="ECO:0000256" key="6">
    <source>
        <dbReference type="ARBA" id="ARBA00022538"/>
    </source>
</evidence>
<feature type="transmembrane region" description="Helical" evidence="22">
    <location>
        <begin position="876"/>
        <end position="896"/>
    </location>
</feature>
<keyword evidence="6" id="KW-0633">Potassium transport</keyword>
<evidence type="ECO:0000256" key="1">
    <source>
        <dbReference type="ARBA" id="ARBA00003198"/>
    </source>
</evidence>
<dbReference type="GO" id="GO:2000070">
    <property type="term" value="P:regulation of response to water deprivation"/>
    <property type="evidence" value="ECO:0007669"/>
    <property type="project" value="UniProtKB-ARBA"/>
</dbReference>
<comment type="subcellular location">
    <subcellularLocation>
        <location evidence="2">Plastid</location>
        <location evidence="2">Chloroplast inner membrane</location>
        <topology evidence="2">Multi-pass membrane protein</topology>
    </subcellularLocation>
</comment>
<evidence type="ECO:0000256" key="9">
    <source>
        <dbReference type="ARBA" id="ARBA00022692"/>
    </source>
</evidence>
<feature type="region of interest" description="Disordered" evidence="21">
    <location>
        <begin position="386"/>
        <end position="407"/>
    </location>
</feature>
<comment type="catalytic activity">
    <reaction evidence="18">
        <text>K(+)(in) + H(+)(out) = K(+)(out) + H(+)(in)</text>
        <dbReference type="Rhea" id="RHEA:29467"/>
        <dbReference type="ChEBI" id="CHEBI:15378"/>
        <dbReference type="ChEBI" id="CHEBI:29103"/>
    </reaction>
</comment>
<dbReference type="GO" id="GO:0015386">
    <property type="term" value="F:potassium:proton antiporter activity"/>
    <property type="evidence" value="ECO:0007669"/>
    <property type="project" value="UniProtKB-ARBA"/>
</dbReference>
<evidence type="ECO:0000313" key="24">
    <source>
        <dbReference type="EMBL" id="ONK79684.1"/>
    </source>
</evidence>
<dbReference type="Gene3D" id="1.20.1530.20">
    <property type="match status" value="1"/>
</dbReference>
<feature type="transmembrane region" description="Helical" evidence="22">
    <location>
        <begin position="735"/>
        <end position="755"/>
    </location>
</feature>
<feature type="transmembrane region" description="Helical" evidence="22">
    <location>
        <begin position="692"/>
        <end position="715"/>
    </location>
</feature>
<keyword evidence="4" id="KW-0050">Antiport</keyword>
<evidence type="ECO:0000256" key="11">
    <source>
        <dbReference type="ARBA" id="ARBA00022946"/>
    </source>
</evidence>
<evidence type="ECO:0000256" key="14">
    <source>
        <dbReference type="ARBA" id="ARBA00022990"/>
    </source>
</evidence>
<dbReference type="FunFam" id="3.40.50.720:FF:000134">
    <property type="entry name" value="K(+) efflux antiporter 2 chloroplastic"/>
    <property type="match status" value="1"/>
</dbReference>
<comment type="function">
    <text evidence="1">May function as sodium-coupled metabolite transporter across the chloroplast envelope.</text>
</comment>
<dbReference type="NCBIfam" id="TIGR00932">
    <property type="entry name" value="2a37"/>
    <property type="match status" value="1"/>
</dbReference>
<sequence>MDLASGLHQSRVSSYGTFSSSRVSNSRIRFRAQSLNFAGASRAFSKSCALKRRNWNGNGKVSSLFPLSRNLCKFKRRCQSNDSLAFIDGSNQNLELSDMDSGETESSTNSDVESNGSIEDEKEDAYKLEDLRELLQKACKELDIARVNSTMFEEKAQRISESAIALKDEAENAWKDVTDTVSNIQEILGEETIAKEAVQRATMALSMGEARLQLAKEVIESSKGVPETEESMQTDGENEIFSAVEEINECKVSLEKFEAELRRIQDKKVELQKEVDRLSEIAEKAQLAAIKAEEDVANIMLLAEQAVAYELEATQRVNDAELALQKAEKAVLSFGAVEQQLPSSEEQKTEESTAEYEVSFGDDDDVTIGKNGEVEVGIVEQNVEEAKLSDDMHDQENGKLGSDKDDVEVDKSKTVIQQKKQDIQQKEPQAAPKALLKSSRFFSASFFSFNVDGEEFTPATVFNGFVASARKQVPKLVFGAVLLGMGAVLLNNRAEKNSQLLQQPDMIPSIEEVTSTAKPVVREIRKIPRRLKKLIALLPHQEINEEEASLFDMLWLLLASVIFVPLFQKIPGGSPVLGYLAAGILIGPYGLSIIRHVHGTKAIAEFGVVFLLFNIGLELSVERLSSMKKYVFGLGSAQVLVTAVSVGFVCHLIAGLPGPAAIVIGNGLALSSTAVVLQVLQERGESTSRHGRATFSVLLFQDLAVVVLLILIPLISPNSSKGGLGFQAIAEALGLAAVKAIVAITAIIAGGRLLLRPIYRQIAENQNAEIFSANTLLVILGTSLLTARAGLSMALGAFLAGLLLAETEFSLQVESDIAPYRGLLLGLFFMTVGMSIDPKLLLSNFPVIMASLSLLIGGKAILVALVGRIFGVSSIAAIRVGLLLAPGGEFAFVAFGEAVNQGIMSPQLSSLLFLVVGISMALTPWLAAGGQLLASRFEQHDVRSLLPVESETDDLQDHIIICGFGRVGQIIAQLLSERLIPFVALDVRSDRVAVGRALDLPVYFGDAGSREVLHKIGAERACAAAITLDTPGANYRTVWALSKYFPNVKTFVRAHDVDHGINLEKAGATAVVPETLEPSLQLAAAVLAQAKLPMSEIAATINEFRSRHLSELTELCQTSGSSLGYGYSRIMSKPKPSLSDDENDVVEGTLAI</sequence>
<dbReference type="InterPro" id="IPR036291">
    <property type="entry name" value="NAD(P)-bd_dom_sf"/>
</dbReference>
<dbReference type="InterPro" id="IPR006153">
    <property type="entry name" value="Cation/H_exchanger_TM"/>
</dbReference>
<dbReference type="EMBL" id="CM007381">
    <property type="protein sequence ID" value="ONK79684.1"/>
    <property type="molecule type" value="Genomic_DNA"/>
</dbReference>
<evidence type="ECO:0000256" key="7">
    <source>
        <dbReference type="ARBA" id="ARBA00022640"/>
    </source>
</evidence>
<accession>A0A5P1FNR8</accession>
<feature type="domain" description="RCK N-terminal" evidence="23">
    <location>
        <begin position="956"/>
        <end position="1073"/>
    </location>
</feature>
<proteinExistence type="inferred from homology"/>
<dbReference type="GO" id="GO:0009646">
    <property type="term" value="P:response to absence of light"/>
    <property type="evidence" value="ECO:0007669"/>
    <property type="project" value="UniProtKB-ARBA"/>
</dbReference>
<evidence type="ECO:0000256" key="18">
    <source>
        <dbReference type="ARBA" id="ARBA00047912"/>
    </source>
</evidence>
<dbReference type="GO" id="GO:2001057">
    <property type="term" value="P:reactive nitrogen species metabolic process"/>
    <property type="evidence" value="ECO:0007669"/>
    <property type="project" value="UniProtKB-ARBA"/>
</dbReference>
<dbReference type="GO" id="GO:0080022">
    <property type="term" value="P:primary root development"/>
    <property type="evidence" value="ECO:0007669"/>
    <property type="project" value="UniProtKB-ARBA"/>
</dbReference>
<reference evidence="25" key="1">
    <citation type="journal article" date="2017" name="Nat. Commun.">
        <title>The asparagus genome sheds light on the origin and evolution of a young Y chromosome.</title>
        <authorList>
            <person name="Harkess A."/>
            <person name="Zhou J."/>
            <person name="Xu C."/>
            <person name="Bowers J.E."/>
            <person name="Van der Hulst R."/>
            <person name="Ayyampalayam S."/>
            <person name="Mercati F."/>
            <person name="Riccardi P."/>
            <person name="McKain M.R."/>
            <person name="Kakrana A."/>
            <person name="Tang H."/>
            <person name="Ray J."/>
            <person name="Groenendijk J."/>
            <person name="Arikit S."/>
            <person name="Mathioni S.M."/>
            <person name="Nakano M."/>
            <person name="Shan H."/>
            <person name="Telgmann-Rauber A."/>
            <person name="Kanno A."/>
            <person name="Yue Z."/>
            <person name="Chen H."/>
            <person name="Li W."/>
            <person name="Chen Y."/>
            <person name="Xu X."/>
            <person name="Zhang Y."/>
            <person name="Luo S."/>
            <person name="Chen H."/>
            <person name="Gao J."/>
            <person name="Mao Z."/>
            <person name="Pires J.C."/>
            <person name="Luo M."/>
            <person name="Kudrna D."/>
            <person name="Wing R.A."/>
            <person name="Meyers B.C."/>
            <person name="Yi K."/>
            <person name="Kong H."/>
            <person name="Lavrijsen P."/>
            <person name="Sunseri F."/>
            <person name="Falavigna A."/>
            <person name="Ye Y."/>
            <person name="Leebens-Mack J.H."/>
            <person name="Chen G."/>
        </authorList>
    </citation>
    <scope>NUCLEOTIDE SEQUENCE [LARGE SCALE GENOMIC DNA]</scope>
    <source>
        <strain evidence="25">cv. DH0086</strain>
    </source>
</reference>
<dbReference type="GO" id="GO:0042794">
    <property type="term" value="P:plastid rRNA transcription"/>
    <property type="evidence" value="ECO:0007669"/>
    <property type="project" value="UniProtKB-ARBA"/>
</dbReference>
<organism evidence="24 25">
    <name type="scientific">Asparagus officinalis</name>
    <name type="common">Garden asparagus</name>
    <dbReference type="NCBI Taxonomy" id="4686"/>
    <lineage>
        <taxon>Eukaryota</taxon>
        <taxon>Viridiplantae</taxon>
        <taxon>Streptophyta</taxon>
        <taxon>Embryophyta</taxon>
        <taxon>Tracheophyta</taxon>
        <taxon>Spermatophyta</taxon>
        <taxon>Magnoliopsida</taxon>
        <taxon>Liliopsida</taxon>
        <taxon>Asparagales</taxon>
        <taxon>Asparagaceae</taxon>
        <taxon>Asparagoideae</taxon>
        <taxon>Asparagus</taxon>
    </lineage>
</organism>
<keyword evidence="14" id="KW-0007">Acetylation</keyword>
<protein>
    <recommendedName>
        <fullName evidence="23">RCK N-terminal domain-containing protein</fullName>
    </recommendedName>
</protein>
<dbReference type="GO" id="GO:0009738">
    <property type="term" value="P:abscisic acid-activated signaling pathway"/>
    <property type="evidence" value="ECO:0007669"/>
    <property type="project" value="UniProtKB-KW"/>
</dbReference>
<keyword evidence="3" id="KW-0813">Transport</keyword>
<dbReference type="GO" id="GO:0019722">
    <property type="term" value="P:calcium-mediated signaling"/>
    <property type="evidence" value="ECO:0007669"/>
    <property type="project" value="UniProtKB-ARBA"/>
</dbReference>
<comment type="similarity">
    <text evidence="19">Belongs to the monovalent cation:proton antiporter 2 (CPA2) transporter (TC 2.A.37) family. KEA (TC 2.A.37.1) subfamily.</text>
</comment>
<feature type="transmembrane region" description="Helical" evidence="22">
    <location>
        <begin position="576"/>
        <end position="596"/>
    </location>
</feature>
<feature type="transmembrane region" description="Helical" evidence="22">
    <location>
        <begin position="817"/>
        <end position="836"/>
    </location>
</feature>
<dbReference type="Proteomes" id="UP000243459">
    <property type="component" value="Chromosome 1"/>
</dbReference>
<evidence type="ECO:0000259" key="23">
    <source>
        <dbReference type="PROSITE" id="PS51201"/>
    </source>
</evidence>
<feature type="transmembrane region" description="Helical" evidence="22">
    <location>
        <begin position="631"/>
        <end position="654"/>
    </location>
</feature>
<dbReference type="Pfam" id="PF00999">
    <property type="entry name" value="Na_H_Exchanger"/>
    <property type="match status" value="1"/>
</dbReference>
<dbReference type="PROSITE" id="PS51201">
    <property type="entry name" value="RCK_N"/>
    <property type="match status" value="1"/>
</dbReference>
<dbReference type="GO" id="GO:2000377">
    <property type="term" value="P:regulation of reactive oxygen species metabolic process"/>
    <property type="evidence" value="ECO:0007669"/>
    <property type="project" value="UniProtKB-ARBA"/>
</dbReference>
<evidence type="ECO:0000256" key="20">
    <source>
        <dbReference type="SAM" id="Coils"/>
    </source>
</evidence>
<feature type="region of interest" description="Disordered" evidence="21">
    <location>
        <begin position="95"/>
        <end position="123"/>
    </location>
</feature>
<dbReference type="OMA" id="YGFSRMM"/>
<keyword evidence="8" id="KW-0938">Abscisic acid signaling pathway</keyword>
<keyword evidence="7" id="KW-0934">Plastid</keyword>
<evidence type="ECO:0000256" key="22">
    <source>
        <dbReference type="SAM" id="Phobius"/>
    </source>
</evidence>
<evidence type="ECO:0000256" key="16">
    <source>
        <dbReference type="ARBA" id="ARBA00023065"/>
    </source>
</evidence>
<dbReference type="GO" id="GO:1900069">
    <property type="term" value="P:regulation of cellular hyperosmotic salinity response"/>
    <property type="evidence" value="ECO:0007669"/>
    <property type="project" value="UniProtKB-ARBA"/>
</dbReference>
<dbReference type="GO" id="GO:1900140">
    <property type="term" value="P:regulation of seedling development"/>
    <property type="evidence" value="ECO:0007669"/>
    <property type="project" value="UniProtKB-ARBA"/>
</dbReference>
<dbReference type="FunFam" id="1.20.1530.20:FF:000007">
    <property type="entry name" value="K(+) efflux antiporter 2 chloroplastic"/>
    <property type="match status" value="1"/>
</dbReference>
<dbReference type="Gramene" id="ONK79684">
    <property type="protein sequence ID" value="ONK79684"/>
    <property type="gene ID" value="A4U43_C01F8990"/>
</dbReference>
<name>A0A5P1FNR8_ASPOF</name>
<keyword evidence="15 20" id="KW-0175">Coiled coil</keyword>
<keyword evidence="10" id="KW-1001">Plastid inner membrane</keyword>
<keyword evidence="12" id="KW-0630">Potassium</keyword>
<evidence type="ECO:0000313" key="25">
    <source>
        <dbReference type="Proteomes" id="UP000243459"/>
    </source>
</evidence>
<dbReference type="InterPro" id="IPR038770">
    <property type="entry name" value="Na+/solute_symporter_sf"/>
</dbReference>
<feature type="transmembrane region" description="Helical" evidence="22">
    <location>
        <begin position="660"/>
        <end position="680"/>
    </location>
</feature>
<evidence type="ECO:0000256" key="12">
    <source>
        <dbReference type="ARBA" id="ARBA00022958"/>
    </source>
</evidence>
<evidence type="ECO:0000256" key="17">
    <source>
        <dbReference type="ARBA" id="ARBA00023136"/>
    </source>
</evidence>
<evidence type="ECO:0000256" key="13">
    <source>
        <dbReference type="ARBA" id="ARBA00022989"/>
    </source>
</evidence>
<evidence type="ECO:0000256" key="4">
    <source>
        <dbReference type="ARBA" id="ARBA00022449"/>
    </source>
</evidence>
<feature type="coiled-coil region" evidence="20">
    <location>
        <begin position="247"/>
        <end position="330"/>
    </location>
</feature>
<evidence type="ECO:0000256" key="15">
    <source>
        <dbReference type="ARBA" id="ARBA00023054"/>
    </source>
</evidence>
<feature type="transmembrane region" description="Helical" evidence="22">
    <location>
        <begin position="848"/>
        <end position="870"/>
    </location>
</feature>
<dbReference type="GO" id="GO:0140899">
    <property type="term" value="P:plastid gene expression"/>
    <property type="evidence" value="ECO:0007669"/>
    <property type="project" value="UniProtKB-ARBA"/>
</dbReference>
<dbReference type="GO" id="GO:0009706">
    <property type="term" value="C:chloroplast inner membrane"/>
    <property type="evidence" value="ECO:0007669"/>
    <property type="project" value="UniProtKB-SubCell"/>
</dbReference>
<dbReference type="OrthoDB" id="4834at2759"/>
<keyword evidence="17 22" id="KW-0472">Membrane</keyword>
<keyword evidence="25" id="KW-1185">Reference proteome</keyword>
<keyword evidence="16" id="KW-0406">Ion transport</keyword>
<evidence type="ECO:0000256" key="8">
    <source>
        <dbReference type="ARBA" id="ARBA00022682"/>
    </source>
</evidence>
<evidence type="ECO:0000256" key="3">
    <source>
        <dbReference type="ARBA" id="ARBA00022448"/>
    </source>
</evidence>
<evidence type="ECO:0000256" key="19">
    <source>
        <dbReference type="ARBA" id="ARBA00061484"/>
    </source>
</evidence>
<feature type="transmembrane region" description="Helical" evidence="22">
    <location>
        <begin position="776"/>
        <end position="805"/>
    </location>
</feature>
<keyword evidence="9 22" id="KW-0812">Transmembrane</keyword>
<dbReference type="SUPFAM" id="SSF51735">
    <property type="entry name" value="NAD(P)-binding Rossmann-fold domains"/>
    <property type="match status" value="1"/>
</dbReference>
<feature type="compositionally biased region" description="Polar residues" evidence="21">
    <location>
        <begin position="104"/>
        <end position="117"/>
    </location>
</feature>
<evidence type="ECO:0000256" key="2">
    <source>
        <dbReference type="ARBA" id="ARBA00004478"/>
    </source>
</evidence>
<dbReference type="PANTHER" id="PTHR46157">
    <property type="entry name" value="K(+) EFFLUX ANTIPORTER 3, CHLOROPLASTIC"/>
    <property type="match status" value="1"/>
</dbReference>
<gene>
    <name evidence="24" type="ORF">A4U43_C01F8990</name>
</gene>
<dbReference type="GO" id="GO:0006885">
    <property type="term" value="P:regulation of pH"/>
    <property type="evidence" value="ECO:0007669"/>
    <property type="project" value="UniProtKB-ARBA"/>
</dbReference>
<dbReference type="InterPro" id="IPR003148">
    <property type="entry name" value="RCK_N"/>
</dbReference>
<keyword evidence="13 22" id="KW-1133">Transmembrane helix</keyword>
<dbReference type="PANTHER" id="PTHR46157:SF2">
    <property type="entry name" value="K(+) EFFLUX ANTIPORTER 1, CHLOROPLASTIC-RELATED"/>
    <property type="match status" value="1"/>
</dbReference>
<keyword evidence="11" id="KW-0809">Transit peptide</keyword>
<feature type="transmembrane region" description="Helical" evidence="22">
    <location>
        <begin position="908"/>
        <end position="927"/>
    </location>
</feature>